<sequence length="314" mass="34953">MKHILLSVFSLLTLASTAQVQKAIVVEHFTNSRCGICSSRNPALFTNIDNTGGVMHIAYHPSSPYSSCIFSQHNSSENDARTNHYGIYGGTPRIVINGDVTNKSFGDNTLFTQYQGQTSEFDVRMQHTITADSVLIRLVVEKVSSGASSYQLTVGLAEDTINYNAPNGEDLHRNVFREFAVHDQMETAPMMNDSIVYTYKIERRGAWNPDAIYAYALLQESNDDLLQAGRSMKMSNSVGLGEMSADDFRVYPVPANDEVKFDKFVHYRLVDLTGKVMAEGFSDRLNVSSMPEGLYLLNVNVQGSERTLRLPVVH</sequence>
<dbReference type="SUPFAM" id="SSF52833">
    <property type="entry name" value="Thioredoxin-like"/>
    <property type="match status" value="1"/>
</dbReference>
<evidence type="ECO:0000256" key="2">
    <source>
        <dbReference type="SAM" id="SignalP"/>
    </source>
</evidence>
<keyword evidence="5" id="KW-1185">Reference proteome</keyword>
<dbReference type="InterPro" id="IPR026444">
    <property type="entry name" value="Secre_tail"/>
</dbReference>
<evidence type="ECO:0000313" key="5">
    <source>
        <dbReference type="Proteomes" id="UP000468650"/>
    </source>
</evidence>
<gene>
    <name evidence="4" type="ORF">F8C67_05995</name>
</gene>
<feature type="chain" id="PRO_5026746177" description="Secretion system C-terminal sorting domain-containing protein" evidence="2">
    <location>
        <begin position="19"/>
        <end position="314"/>
    </location>
</feature>
<dbReference type="OrthoDB" id="6278496at2"/>
<reference evidence="4 5" key="1">
    <citation type="submission" date="2019-09" db="EMBL/GenBank/DDBJ databases">
        <title>Genomes of family Cryomorphaceae.</title>
        <authorList>
            <person name="Bowman J.P."/>
        </authorList>
    </citation>
    <scope>NUCLEOTIDE SEQUENCE [LARGE SCALE GENOMIC DNA]</scope>
    <source>
        <strain evidence="4 5">LMG 25704</strain>
    </source>
</reference>
<evidence type="ECO:0000259" key="3">
    <source>
        <dbReference type="Pfam" id="PF18962"/>
    </source>
</evidence>
<comment type="caution">
    <text evidence="4">The sequence shown here is derived from an EMBL/GenBank/DDBJ whole genome shotgun (WGS) entry which is preliminary data.</text>
</comment>
<feature type="domain" description="Secretion system C-terminal sorting" evidence="3">
    <location>
        <begin position="250"/>
        <end position="305"/>
    </location>
</feature>
<evidence type="ECO:0000313" key="4">
    <source>
        <dbReference type="EMBL" id="KAB2813710.1"/>
    </source>
</evidence>
<dbReference type="InterPro" id="IPR036249">
    <property type="entry name" value="Thioredoxin-like_sf"/>
</dbReference>
<dbReference type="EMBL" id="WBVO01000003">
    <property type="protein sequence ID" value="KAB2813710.1"/>
    <property type="molecule type" value="Genomic_DNA"/>
</dbReference>
<evidence type="ECO:0000256" key="1">
    <source>
        <dbReference type="ARBA" id="ARBA00022729"/>
    </source>
</evidence>
<name>A0A6N6RKQ2_9FLAO</name>
<organism evidence="4 5">
    <name type="scientific">Phaeocystidibacter luteus</name>
    <dbReference type="NCBI Taxonomy" id="911197"/>
    <lineage>
        <taxon>Bacteria</taxon>
        <taxon>Pseudomonadati</taxon>
        <taxon>Bacteroidota</taxon>
        <taxon>Flavobacteriia</taxon>
        <taxon>Flavobacteriales</taxon>
        <taxon>Phaeocystidibacteraceae</taxon>
        <taxon>Phaeocystidibacter</taxon>
    </lineage>
</organism>
<dbReference type="Gene3D" id="2.60.40.10">
    <property type="entry name" value="Immunoglobulins"/>
    <property type="match status" value="1"/>
</dbReference>
<dbReference type="RefSeq" id="WP_151666912.1">
    <property type="nucleotide sequence ID" value="NZ_WBVO01000003.1"/>
</dbReference>
<dbReference type="Proteomes" id="UP000468650">
    <property type="component" value="Unassembled WGS sequence"/>
</dbReference>
<dbReference type="AlphaFoldDB" id="A0A6N6RKQ2"/>
<proteinExistence type="predicted"/>
<accession>A0A6N6RKQ2</accession>
<protein>
    <recommendedName>
        <fullName evidence="3">Secretion system C-terminal sorting domain-containing protein</fullName>
    </recommendedName>
</protein>
<dbReference type="Pfam" id="PF18962">
    <property type="entry name" value="Por_Secre_tail"/>
    <property type="match status" value="1"/>
</dbReference>
<keyword evidence="1 2" id="KW-0732">Signal</keyword>
<feature type="signal peptide" evidence="2">
    <location>
        <begin position="1"/>
        <end position="18"/>
    </location>
</feature>
<dbReference type="InterPro" id="IPR013783">
    <property type="entry name" value="Ig-like_fold"/>
</dbReference>